<dbReference type="Gene3D" id="3.90.930.12">
    <property type="entry name" value="Ribosomal protein L6, alpha-beta domain"/>
    <property type="match status" value="1"/>
</dbReference>
<accession>A0A0B5GCV5</accession>
<dbReference type="SUPFAM" id="SSF56053">
    <property type="entry name" value="Ribosomal protein L6"/>
    <property type="match status" value="1"/>
</dbReference>
<keyword evidence="4" id="KW-0812">Transmembrane</keyword>
<geneLocation type="mitochondrion" evidence="5"/>
<name>A0A0B5GCV5_STALP</name>
<dbReference type="InterPro" id="IPR019906">
    <property type="entry name" value="Ribosomal_uL6_bac-type"/>
</dbReference>
<dbReference type="EMBL" id="KP165388">
    <property type="protein sequence ID" value="AJF22921.1"/>
    <property type="molecule type" value="Genomic_DNA"/>
</dbReference>
<dbReference type="GO" id="GO:0005840">
    <property type="term" value="C:ribosome"/>
    <property type="evidence" value="ECO:0007669"/>
    <property type="project" value="UniProtKB-KW"/>
</dbReference>
<evidence type="ECO:0000256" key="2">
    <source>
        <dbReference type="ARBA" id="ARBA00022980"/>
    </source>
</evidence>
<reference evidence="5" key="1">
    <citation type="journal article" date="2014" name="Nucleic Acids Res.">
        <title>Widespread occurrence of organelle genome-encoded 5S rRNAs including permuted molecules.</title>
        <authorList>
            <person name="Valach M."/>
            <person name="Burger G."/>
            <person name="Gray M.W."/>
            <person name="Lang B.F."/>
        </authorList>
    </citation>
    <scope>NUCLEOTIDE SEQUENCE</scope>
    <source>
        <strain evidence="5">ATCC 50324</strain>
    </source>
</reference>
<dbReference type="GeneID" id="22976111"/>
<evidence type="ECO:0000256" key="3">
    <source>
        <dbReference type="ARBA" id="ARBA00023274"/>
    </source>
</evidence>
<feature type="transmembrane region" description="Helical" evidence="4">
    <location>
        <begin position="59"/>
        <end position="78"/>
    </location>
</feature>
<dbReference type="GO" id="GO:0006412">
    <property type="term" value="P:translation"/>
    <property type="evidence" value="ECO:0007669"/>
    <property type="project" value="InterPro"/>
</dbReference>
<evidence type="ECO:0000256" key="1">
    <source>
        <dbReference type="ARBA" id="ARBA00009356"/>
    </source>
</evidence>
<proteinExistence type="inferred from homology"/>
<dbReference type="PRINTS" id="PR00059">
    <property type="entry name" value="RIBOSOMALL6"/>
</dbReference>
<sequence length="169" mass="20059">MNYIECNFLISLGTLGAKKMRLNESLLLHFKKCFLNIEKSVFLNFSDQKDLWGKYHYGINNFFLSILFGYLSGFRIVGRGYKAYVNFNNFVFRLGYSHNVYYSIPLFFKCKKKEKSSNFWLVRSLDYMKLTTLMTSIKNFRIGNIYRIKGIYRMNDVYRLKSGKKGVLL</sequence>
<evidence type="ECO:0000256" key="4">
    <source>
        <dbReference type="SAM" id="Phobius"/>
    </source>
</evidence>
<dbReference type="GO" id="GO:0003735">
    <property type="term" value="F:structural constituent of ribosome"/>
    <property type="evidence" value="ECO:0007669"/>
    <property type="project" value="InterPro"/>
</dbReference>
<gene>
    <name evidence="5" type="primary">rpl6</name>
</gene>
<keyword evidence="3" id="KW-0687">Ribonucleoprotein</keyword>
<organism evidence="5">
    <name type="scientific">Stachyamoeba lipophora</name>
    <dbReference type="NCBI Taxonomy" id="463046"/>
    <lineage>
        <taxon>Eukaryota</taxon>
        <taxon>Discoba</taxon>
        <taxon>Heterolobosea</taxon>
        <taxon>Tetramitia</taxon>
        <taxon>Eutetramitia</taxon>
        <taxon>Gruberellidae</taxon>
        <taxon>Stachyamoeba</taxon>
    </lineage>
</organism>
<keyword evidence="5" id="KW-0496">Mitochondrion</keyword>
<dbReference type="AlphaFoldDB" id="A0A0B5GCV5"/>
<protein>
    <submittedName>
        <fullName evidence="5">Ribosomal protein L6</fullName>
    </submittedName>
</protein>
<dbReference type="RefSeq" id="YP_009118132.1">
    <property type="nucleotide sequence ID" value="NC_026312.1"/>
</dbReference>
<evidence type="ECO:0000313" key="5">
    <source>
        <dbReference type="EMBL" id="AJF22921.1"/>
    </source>
</evidence>
<dbReference type="GO" id="GO:1990904">
    <property type="term" value="C:ribonucleoprotein complex"/>
    <property type="evidence" value="ECO:0007669"/>
    <property type="project" value="UniProtKB-KW"/>
</dbReference>
<keyword evidence="4" id="KW-0472">Membrane</keyword>
<comment type="similarity">
    <text evidence="1">Belongs to the universal ribosomal protein uL6 family.</text>
</comment>
<keyword evidence="4" id="KW-1133">Transmembrane helix</keyword>
<dbReference type="InterPro" id="IPR000702">
    <property type="entry name" value="Ribosomal_uL6-like"/>
</dbReference>
<dbReference type="InterPro" id="IPR036789">
    <property type="entry name" value="Ribosomal_uL6-like_a/b-dom_sf"/>
</dbReference>
<keyword evidence="2 5" id="KW-0689">Ribosomal protein</keyword>
<dbReference type="GO" id="GO:0019843">
    <property type="term" value="F:rRNA binding"/>
    <property type="evidence" value="ECO:0007669"/>
    <property type="project" value="InterPro"/>
</dbReference>
<dbReference type="PIRSF" id="PIRSF002162">
    <property type="entry name" value="Ribosomal_L6"/>
    <property type="match status" value="1"/>
</dbReference>